<evidence type="ECO:0000256" key="1">
    <source>
        <dbReference type="SAM" id="MobiDB-lite"/>
    </source>
</evidence>
<reference evidence="2 3" key="1">
    <citation type="submission" date="2019-12" db="EMBL/GenBank/DDBJ databases">
        <title>Whole genome sequences of Lactococcus raffinolactis strains isolated from sewage.</title>
        <authorList>
            <person name="Ybazeta G."/>
            <person name="Ross M."/>
            <person name="Brabant-Kirwan D."/>
            <person name="Saleh M."/>
            <person name="Dillon J.A."/>
            <person name="Splinter K."/>
            <person name="Nokhbeh R."/>
        </authorList>
    </citation>
    <scope>NUCLEOTIDE SEQUENCE [LARGE SCALE GENOMIC DNA]</scope>
    <source>
        <strain evidence="2 3">Lr_19_5</strain>
    </source>
</reference>
<feature type="region of interest" description="Disordered" evidence="1">
    <location>
        <begin position="127"/>
        <end position="187"/>
    </location>
</feature>
<name>A0A6H0UD03_9LACT</name>
<evidence type="ECO:0000313" key="2">
    <source>
        <dbReference type="EMBL" id="QIW52737.1"/>
    </source>
</evidence>
<dbReference type="AlphaFoldDB" id="A0A6H0UD03"/>
<feature type="region of interest" description="Disordered" evidence="1">
    <location>
        <begin position="85"/>
        <end position="112"/>
    </location>
</feature>
<sequence length="187" mass="20116">MKNLVEKIKQTTLKQRVATGAIILLLIGGGTALAVNRHNEKVLAESEAKIVKANKKANLDKHLKADKEAKAKALRAESEAKAKLEAEKKAKLKADTEAKQKADNDAKAKAEAYKAQEEQAQAQAVAAQQAQAIATQQAQAEQAQATVTQQPQPQGGTGNYIAPDGHEYEVPTGAKKVTDPSYFDKYK</sequence>
<dbReference type="EMBL" id="CP047616">
    <property type="protein sequence ID" value="QIW52737.1"/>
    <property type="molecule type" value="Genomic_DNA"/>
</dbReference>
<dbReference type="RefSeq" id="WP_167838208.1">
    <property type="nucleotide sequence ID" value="NZ_CP047616.1"/>
</dbReference>
<accession>A0A6H0UD03</accession>
<feature type="compositionally biased region" description="Basic and acidic residues" evidence="1">
    <location>
        <begin position="176"/>
        <end position="187"/>
    </location>
</feature>
<feature type="compositionally biased region" description="Low complexity" evidence="1">
    <location>
        <begin position="127"/>
        <end position="154"/>
    </location>
</feature>
<protein>
    <submittedName>
        <fullName evidence="2">Uncharacterized protein</fullName>
    </submittedName>
</protein>
<evidence type="ECO:0000313" key="3">
    <source>
        <dbReference type="Proteomes" id="UP000501945"/>
    </source>
</evidence>
<gene>
    <name evidence="2" type="ORF">GU336_00355</name>
</gene>
<dbReference type="Proteomes" id="UP000501945">
    <property type="component" value="Chromosome"/>
</dbReference>
<organism evidence="2 3">
    <name type="scientific">Pseudolactococcus raffinolactis</name>
    <dbReference type="NCBI Taxonomy" id="1366"/>
    <lineage>
        <taxon>Bacteria</taxon>
        <taxon>Bacillati</taxon>
        <taxon>Bacillota</taxon>
        <taxon>Bacilli</taxon>
        <taxon>Lactobacillales</taxon>
        <taxon>Streptococcaceae</taxon>
        <taxon>Pseudolactococcus</taxon>
    </lineage>
</organism>
<proteinExistence type="predicted"/>